<evidence type="ECO:0000313" key="2">
    <source>
        <dbReference type="EMBL" id="ROI15169.1"/>
    </source>
</evidence>
<evidence type="ECO:0000256" key="1">
    <source>
        <dbReference type="SAM" id="MobiDB-lite"/>
    </source>
</evidence>
<feature type="region of interest" description="Disordered" evidence="1">
    <location>
        <begin position="1"/>
        <end position="73"/>
    </location>
</feature>
<gene>
    <name evidence="2" type="ORF">DPX16_8968</name>
</gene>
<feature type="compositionally biased region" description="Basic and acidic residues" evidence="1">
    <location>
        <begin position="1"/>
        <end position="41"/>
    </location>
</feature>
<name>A0A3N0XFK7_ANAGA</name>
<reference evidence="2 3" key="1">
    <citation type="submission" date="2018-10" db="EMBL/GenBank/DDBJ databases">
        <title>Genome assembly for a Yunnan-Guizhou Plateau 3E fish, Anabarilius grahami (Regan), and its evolutionary and genetic applications.</title>
        <authorList>
            <person name="Jiang W."/>
        </authorList>
    </citation>
    <scope>NUCLEOTIDE SEQUENCE [LARGE SCALE GENOMIC DNA]</scope>
    <source>
        <strain evidence="2">AG-KIZ</strain>
        <tissue evidence="2">Muscle</tissue>
    </source>
</reference>
<evidence type="ECO:0000313" key="3">
    <source>
        <dbReference type="Proteomes" id="UP000281406"/>
    </source>
</evidence>
<dbReference type="AlphaFoldDB" id="A0A3N0XFK7"/>
<sequence>MARATKDGEEELKGVGRGGEEVGRATTGRAEELKGASRDEGEWLEGVGRGGERETVRDQRRRRRQEIVRDKRR</sequence>
<accession>A0A3N0XFK7</accession>
<protein>
    <submittedName>
        <fullName evidence="2">Uncharacterized protein</fullName>
    </submittedName>
</protein>
<organism evidence="2 3">
    <name type="scientific">Anabarilius grahami</name>
    <name type="common">Kanglang fish</name>
    <name type="synonym">Barilius grahami</name>
    <dbReference type="NCBI Taxonomy" id="495550"/>
    <lineage>
        <taxon>Eukaryota</taxon>
        <taxon>Metazoa</taxon>
        <taxon>Chordata</taxon>
        <taxon>Craniata</taxon>
        <taxon>Vertebrata</taxon>
        <taxon>Euteleostomi</taxon>
        <taxon>Actinopterygii</taxon>
        <taxon>Neopterygii</taxon>
        <taxon>Teleostei</taxon>
        <taxon>Ostariophysi</taxon>
        <taxon>Cypriniformes</taxon>
        <taxon>Xenocyprididae</taxon>
        <taxon>Xenocypridinae</taxon>
        <taxon>Xenocypridinae incertae sedis</taxon>
        <taxon>Anabarilius</taxon>
    </lineage>
</organism>
<dbReference type="Proteomes" id="UP000281406">
    <property type="component" value="Unassembled WGS sequence"/>
</dbReference>
<comment type="caution">
    <text evidence="2">The sequence shown here is derived from an EMBL/GenBank/DDBJ whole genome shotgun (WGS) entry which is preliminary data.</text>
</comment>
<dbReference type="EMBL" id="RJVU01080244">
    <property type="protein sequence ID" value="ROI15169.1"/>
    <property type="molecule type" value="Genomic_DNA"/>
</dbReference>
<proteinExistence type="predicted"/>
<keyword evidence="3" id="KW-1185">Reference proteome</keyword>